<organism evidence="8 9">
    <name type="scientific">Elsinoe batatas</name>
    <dbReference type="NCBI Taxonomy" id="2601811"/>
    <lineage>
        <taxon>Eukaryota</taxon>
        <taxon>Fungi</taxon>
        <taxon>Dikarya</taxon>
        <taxon>Ascomycota</taxon>
        <taxon>Pezizomycotina</taxon>
        <taxon>Dothideomycetes</taxon>
        <taxon>Dothideomycetidae</taxon>
        <taxon>Myriangiales</taxon>
        <taxon>Elsinoaceae</taxon>
        <taxon>Elsinoe</taxon>
    </lineage>
</organism>
<feature type="transmembrane region" description="Helical" evidence="6">
    <location>
        <begin position="67"/>
        <end position="90"/>
    </location>
</feature>
<evidence type="ECO:0000256" key="2">
    <source>
        <dbReference type="ARBA" id="ARBA00022692"/>
    </source>
</evidence>
<evidence type="ECO:0000256" key="4">
    <source>
        <dbReference type="ARBA" id="ARBA00023136"/>
    </source>
</evidence>
<evidence type="ECO:0000256" key="1">
    <source>
        <dbReference type="ARBA" id="ARBA00004141"/>
    </source>
</evidence>
<dbReference type="EMBL" id="JAESVG020000002">
    <property type="protein sequence ID" value="KAG8630006.1"/>
    <property type="molecule type" value="Genomic_DNA"/>
</dbReference>
<dbReference type="InterPro" id="IPR052337">
    <property type="entry name" value="SAT4-like"/>
</dbReference>
<feature type="transmembrane region" description="Helical" evidence="6">
    <location>
        <begin position="146"/>
        <end position="164"/>
    </location>
</feature>
<gene>
    <name evidence="8" type="ORF">KVT40_001625</name>
</gene>
<protein>
    <recommendedName>
        <fullName evidence="7">Rhodopsin domain-containing protein</fullName>
    </recommendedName>
</protein>
<name>A0A8K0L917_9PEZI</name>
<dbReference type="GO" id="GO:0016020">
    <property type="term" value="C:membrane"/>
    <property type="evidence" value="ECO:0007669"/>
    <property type="project" value="UniProtKB-SubCell"/>
</dbReference>
<keyword evidence="9" id="KW-1185">Reference proteome</keyword>
<evidence type="ECO:0000259" key="7">
    <source>
        <dbReference type="Pfam" id="PF20684"/>
    </source>
</evidence>
<feature type="domain" description="Rhodopsin" evidence="7">
    <location>
        <begin position="51"/>
        <end position="239"/>
    </location>
</feature>
<reference evidence="8" key="1">
    <citation type="submission" date="2021-07" db="EMBL/GenBank/DDBJ databases">
        <title>Elsinoe batatas strain:CRI-CJ2 Genome sequencing and assembly.</title>
        <authorList>
            <person name="Huang L."/>
        </authorList>
    </citation>
    <scope>NUCLEOTIDE SEQUENCE</scope>
    <source>
        <strain evidence="8">CRI-CJ2</strain>
    </source>
</reference>
<dbReference type="AlphaFoldDB" id="A0A8K0L917"/>
<dbReference type="PANTHER" id="PTHR33048">
    <property type="entry name" value="PTH11-LIKE INTEGRAL MEMBRANE PROTEIN (AFU_ORTHOLOGUE AFUA_5G11245)"/>
    <property type="match status" value="1"/>
</dbReference>
<evidence type="ECO:0000256" key="3">
    <source>
        <dbReference type="ARBA" id="ARBA00022989"/>
    </source>
</evidence>
<dbReference type="InterPro" id="IPR049326">
    <property type="entry name" value="Rhodopsin_dom_fungi"/>
</dbReference>
<dbReference type="Proteomes" id="UP000809789">
    <property type="component" value="Unassembled WGS sequence"/>
</dbReference>
<evidence type="ECO:0000313" key="9">
    <source>
        <dbReference type="Proteomes" id="UP000809789"/>
    </source>
</evidence>
<comment type="subcellular location">
    <subcellularLocation>
        <location evidence="1">Membrane</location>
        <topology evidence="1">Multi-pass membrane protein</topology>
    </subcellularLocation>
</comment>
<dbReference type="OrthoDB" id="3923077at2759"/>
<comment type="caution">
    <text evidence="8">The sequence shown here is derived from an EMBL/GenBank/DDBJ whole genome shotgun (WGS) entry which is preliminary data.</text>
</comment>
<keyword evidence="3 6" id="KW-1133">Transmembrane helix</keyword>
<keyword evidence="4 6" id="KW-0472">Membrane</keyword>
<comment type="similarity">
    <text evidence="5">Belongs to the SAT4 family.</text>
</comment>
<dbReference type="PANTHER" id="PTHR33048:SF47">
    <property type="entry name" value="INTEGRAL MEMBRANE PROTEIN-RELATED"/>
    <property type="match status" value="1"/>
</dbReference>
<accession>A0A8K0L917</accession>
<evidence type="ECO:0000313" key="8">
    <source>
        <dbReference type="EMBL" id="KAG8630006.1"/>
    </source>
</evidence>
<dbReference type="Pfam" id="PF20684">
    <property type="entry name" value="Fung_rhodopsin"/>
    <property type="match status" value="1"/>
</dbReference>
<feature type="transmembrane region" description="Helical" evidence="6">
    <location>
        <begin position="115"/>
        <end position="134"/>
    </location>
</feature>
<keyword evidence="2 6" id="KW-0812">Transmembrane</keyword>
<feature type="transmembrane region" description="Helical" evidence="6">
    <location>
        <begin position="184"/>
        <end position="209"/>
    </location>
</feature>
<evidence type="ECO:0000256" key="6">
    <source>
        <dbReference type="SAM" id="Phobius"/>
    </source>
</evidence>
<evidence type="ECO:0000256" key="5">
    <source>
        <dbReference type="ARBA" id="ARBA00038359"/>
    </source>
</evidence>
<sequence>MLLGLLMRREENGSSSTYQASIPVDQILKSIDEVKIITIVLMILTIISVLLRFYVRLGISKIFGPEDWSMLVVFLLAMAQSSISIVSIGISKRQWMGDVNPHLTVVYTDLSKASGVMYILILTGLKISLGFFFLNIFSHKKTQRKIIYTIMALSTFFGIAYLPLGYGTCAQIKVLPGLKTTCPAAVQTAASAVFGAFSLVTIVGDFALTLMAIRALYQAKLPLATKISACLLLVLGSAGGMAEVYAGTLLIAANLAMVRPLFHKMLVKFGVITSAEVTKTGATGTLKSGTRRTRGDPHGDELLLEEIKREVVVTVAVEEEKAPSDFEQEMVRGVSRGV</sequence>
<feature type="transmembrane region" description="Helical" evidence="6">
    <location>
        <begin position="36"/>
        <end position="55"/>
    </location>
</feature>
<proteinExistence type="inferred from homology"/>